<name>A0A820RWF8_9BILA</name>
<feature type="region of interest" description="Disordered" evidence="3">
    <location>
        <begin position="1"/>
        <end position="20"/>
    </location>
</feature>
<proteinExistence type="predicted"/>
<dbReference type="InterPro" id="IPR055093">
    <property type="entry name" value="EPS8_2nd"/>
</dbReference>
<organism evidence="6 7">
    <name type="scientific">Rotaria socialis</name>
    <dbReference type="NCBI Taxonomy" id="392032"/>
    <lineage>
        <taxon>Eukaryota</taxon>
        <taxon>Metazoa</taxon>
        <taxon>Spiralia</taxon>
        <taxon>Gnathifera</taxon>
        <taxon>Rotifera</taxon>
        <taxon>Eurotatoria</taxon>
        <taxon>Bdelloidea</taxon>
        <taxon>Philodinida</taxon>
        <taxon>Philodinidae</taxon>
        <taxon>Rotaria</taxon>
    </lineage>
</organism>
<dbReference type="PANTHER" id="PTHR12287">
    <property type="entry name" value="EPIDERMAL GROWTH FACTOR RECEPTOR KINASE SUBSTRATE EPS8-RELATED PROTEIN"/>
    <property type="match status" value="1"/>
</dbReference>
<evidence type="ECO:0000256" key="3">
    <source>
        <dbReference type="SAM" id="MobiDB-lite"/>
    </source>
</evidence>
<dbReference type="GO" id="GO:0035023">
    <property type="term" value="P:regulation of Rho protein signal transduction"/>
    <property type="evidence" value="ECO:0007669"/>
    <property type="project" value="TreeGrafter"/>
</dbReference>
<dbReference type="Gene3D" id="2.30.29.30">
    <property type="entry name" value="Pleckstrin-homology domain (PH domain)/Phosphotyrosine-binding domain (PTB)"/>
    <property type="match status" value="1"/>
</dbReference>
<dbReference type="GO" id="GO:0005886">
    <property type="term" value="C:plasma membrane"/>
    <property type="evidence" value="ECO:0007669"/>
    <property type="project" value="TreeGrafter"/>
</dbReference>
<feature type="domain" description="SH3" evidence="4">
    <location>
        <begin position="537"/>
        <end position="596"/>
    </location>
</feature>
<feature type="compositionally biased region" description="Polar residues" evidence="3">
    <location>
        <begin position="463"/>
        <end position="472"/>
    </location>
</feature>
<feature type="compositionally biased region" description="Low complexity" evidence="3">
    <location>
        <begin position="473"/>
        <end position="490"/>
    </location>
</feature>
<dbReference type="InterPro" id="IPR039801">
    <property type="entry name" value="EPS8-like"/>
</dbReference>
<dbReference type="InterPro" id="IPR013761">
    <property type="entry name" value="SAM/pointed_sf"/>
</dbReference>
<dbReference type="InterPro" id="IPR036028">
    <property type="entry name" value="SH3-like_dom_sf"/>
</dbReference>
<dbReference type="InterPro" id="IPR041418">
    <property type="entry name" value="SAM_3"/>
</dbReference>
<dbReference type="EMBL" id="CAJOBQ010001020">
    <property type="protein sequence ID" value="CAF4446043.1"/>
    <property type="molecule type" value="Genomic_DNA"/>
</dbReference>
<dbReference type="Pfam" id="PF18016">
    <property type="entry name" value="SAM_3"/>
    <property type="match status" value="1"/>
</dbReference>
<evidence type="ECO:0000313" key="6">
    <source>
        <dbReference type="EMBL" id="CAF4446043.1"/>
    </source>
</evidence>
<dbReference type="Proteomes" id="UP000663862">
    <property type="component" value="Unassembled WGS sequence"/>
</dbReference>
<dbReference type="AlphaFoldDB" id="A0A820RWF8"/>
<dbReference type="Pfam" id="PF07653">
    <property type="entry name" value="SH3_2"/>
    <property type="match status" value="1"/>
</dbReference>
<accession>A0A820RWF8</accession>
<feature type="compositionally biased region" description="Basic residues" evidence="3">
    <location>
        <begin position="1"/>
        <end position="10"/>
    </location>
</feature>
<evidence type="ECO:0000256" key="2">
    <source>
        <dbReference type="PROSITE-ProRule" id="PRU00192"/>
    </source>
</evidence>
<dbReference type="EMBL" id="CAJNYU010000291">
    <property type="protein sequence ID" value="CAF3347697.1"/>
    <property type="molecule type" value="Genomic_DNA"/>
</dbReference>
<feature type="compositionally biased region" description="Pro residues" evidence="3">
    <location>
        <begin position="690"/>
        <end position="705"/>
    </location>
</feature>
<dbReference type="InterPro" id="IPR011993">
    <property type="entry name" value="PH-like_dom_sf"/>
</dbReference>
<dbReference type="SUPFAM" id="SSF50044">
    <property type="entry name" value="SH3-domain"/>
    <property type="match status" value="1"/>
</dbReference>
<keyword evidence="1 2" id="KW-0728">SH3 domain</keyword>
<dbReference type="Pfam" id="PF22975">
    <property type="entry name" value="EPS8_2nd"/>
    <property type="match status" value="1"/>
</dbReference>
<feature type="region of interest" description="Disordered" evidence="3">
    <location>
        <begin position="459"/>
        <end position="511"/>
    </location>
</feature>
<evidence type="ECO:0000313" key="7">
    <source>
        <dbReference type="Proteomes" id="UP000663862"/>
    </source>
</evidence>
<comment type="caution">
    <text evidence="6">The sequence shown here is derived from an EMBL/GenBank/DDBJ whole genome shotgun (WGS) entry which is preliminary data.</text>
</comment>
<evidence type="ECO:0000259" key="4">
    <source>
        <dbReference type="PROSITE" id="PS50002"/>
    </source>
</evidence>
<reference evidence="6" key="1">
    <citation type="submission" date="2021-02" db="EMBL/GenBank/DDBJ databases">
        <authorList>
            <person name="Nowell W R."/>
        </authorList>
    </citation>
    <scope>NUCLEOTIDE SEQUENCE</scope>
</reference>
<dbReference type="PANTHER" id="PTHR12287:SF23">
    <property type="entry name" value="AROUSER, ISOFORM A-RELATED"/>
    <property type="match status" value="1"/>
</dbReference>
<dbReference type="SMART" id="SM00326">
    <property type="entry name" value="SH3"/>
    <property type="match status" value="1"/>
</dbReference>
<sequence length="892" mass="101266">MLSQLRRGHHHEFDGDPMSARPINAYGERWRSPDRANSSLLKSNILPDFHTPRTNSSTWNPDLSRAFRVDAQLLAIVRIEDKRNSFYSAEVVSKLRQKEQTQKFINKPCSLFVNDRSFIIFDRGAQVIAETIPLENVDPTCVYSDAQDTLNDIFMYRVLDRHIATASQASNSNSNELTHAIVFKCSNKESKLLVDNIRNATGRPLKSYRSTRSETRSTIDHHFNGSEGGPLINPQPLPHEPLPINTSTYVVGPQHSSRTATQQHAANLYKRSTEELNKCFDDIELFVRHIEAIVEYTKELERNHRRKDKKSSGLKQMVEKLPEDRIFIDILQKFKHSLNLLAELKHIIHNPNAHELVHYLLSPLQLILVTLRTKHPNQLQLAQDIWSPVLTREAKELLSNCLTPKEYEILWNLGPAWIRTAEGIPQKNADYRPTFFDGHPPWVQEPVIDYTLQSARNADERQTSVWPSSRIPQQNNNNNNNNSSIISQNIAFPRQPSPGPQFDTSTADRKNKNPVLVENYNAQMQNEHAWAIDRKRVGAKICAVKSDRQGQNHKELTVRRGELVEIENSSKNWWRARNFRGDIGHVPHNLLEEIDIEQLTPKSAAANTSAALPRSSSVPNRGFTDVNGHHPHNTNGYTQQLRRSPSFGSNFIMQSNNSTYTNPIIARDQLIQQTYPSPVPPLLLSPHPLSVPLPPPPPPPPPPMPLELLTSGSSPWSTLQLPNSSRKARSRSNTNLSNIQADELQQELAQRLTDRIGLISSNSSKEDIERWLASKSISPELAQSLHGMNGKELFQLTKSGLDRFTNEQESARIYALLAQQKQLSGYQHKDIRPRSARLNHTTFGSLKSSTINDADDNFSLRPDDTLSRSLKIKLKQRRDKIEKAETADSTVL</sequence>
<dbReference type="GO" id="GO:0007266">
    <property type="term" value="P:Rho protein signal transduction"/>
    <property type="evidence" value="ECO:0007669"/>
    <property type="project" value="TreeGrafter"/>
</dbReference>
<feature type="compositionally biased region" description="Polar residues" evidence="3">
    <location>
        <begin position="710"/>
        <end position="733"/>
    </location>
</feature>
<dbReference type="Gene3D" id="1.10.150.50">
    <property type="entry name" value="Transcription Factor, Ets-1"/>
    <property type="match status" value="1"/>
</dbReference>
<dbReference type="GO" id="GO:0003779">
    <property type="term" value="F:actin binding"/>
    <property type="evidence" value="ECO:0007669"/>
    <property type="project" value="TreeGrafter"/>
</dbReference>
<dbReference type="PROSITE" id="PS50002">
    <property type="entry name" value="SH3"/>
    <property type="match status" value="1"/>
</dbReference>
<dbReference type="Proteomes" id="UP000663869">
    <property type="component" value="Unassembled WGS sequence"/>
</dbReference>
<evidence type="ECO:0000256" key="1">
    <source>
        <dbReference type="ARBA" id="ARBA00022443"/>
    </source>
</evidence>
<evidence type="ECO:0000313" key="5">
    <source>
        <dbReference type="EMBL" id="CAF3347697.1"/>
    </source>
</evidence>
<protein>
    <recommendedName>
        <fullName evidence="4">SH3 domain-containing protein</fullName>
    </recommendedName>
</protein>
<dbReference type="Gene3D" id="2.30.30.40">
    <property type="entry name" value="SH3 Domains"/>
    <property type="match status" value="1"/>
</dbReference>
<feature type="region of interest" description="Disordered" evidence="3">
    <location>
        <begin position="690"/>
        <end position="733"/>
    </location>
</feature>
<gene>
    <name evidence="5" type="ORF">FME351_LOCUS4190</name>
    <name evidence="6" type="ORF">TSG867_LOCUS16593</name>
</gene>
<dbReference type="InterPro" id="IPR001452">
    <property type="entry name" value="SH3_domain"/>
</dbReference>